<protein>
    <submittedName>
        <fullName evidence="1">Uncharacterized protein</fullName>
    </submittedName>
</protein>
<accession>A0A0L8GMD3</accession>
<name>A0A0L8GMD3_OCTBM</name>
<organism evidence="1">
    <name type="scientific">Octopus bimaculoides</name>
    <name type="common">California two-spotted octopus</name>
    <dbReference type="NCBI Taxonomy" id="37653"/>
    <lineage>
        <taxon>Eukaryota</taxon>
        <taxon>Metazoa</taxon>
        <taxon>Spiralia</taxon>
        <taxon>Lophotrochozoa</taxon>
        <taxon>Mollusca</taxon>
        <taxon>Cephalopoda</taxon>
        <taxon>Coleoidea</taxon>
        <taxon>Octopodiformes</taxon>
        <taxon>Octopoda</taxon>
        <taxon>Incirrata</taxon>
        <taxon>Octopodidae</taxon>
        <taxon>Octopus</taxon>
    </lineage>
</organism>
<gene>
    <name evidence="1" type="ORF">OCBIM_22031718mg</name>
</gene>
<evidence type="ECO:0000313" key="1">
    <source>
        <dbReference type="EMBL" id="KOF77755.1"/>
    </source>
</evidence>
<dbReference type="AlphaFoldDB" id="A0A0L8GMD3"/>
<sequence>MLQTCRPEDVKIFIFILVPVLGGPARQHICYFGHFHKNIKRFFNNLPAILQTGTT</sequence>
<reference evidence="1" key="1">
    <citation type="submission" date="2015-07" db="EMBL/GenBank/DDBJ databases">
        <title>MeaNS - Measles Nucleotide Surveillance Program.</title>
        <authorList>
            <person name="Tran T."/>
            <person name="Druce J."/>
        </authorList>
    </citation>
    <scope>NUCLEOTIDE SEQUENCE</scope>
    <source>
        <strain evidence="1">UCB-OBI-ISO-001</strain>
        <tissue evidence="1">Gonad</tissue>
    </source>
</reference>
<dbReference type="EMBL" id="KQ421325">
    <property type="protein sequence ID" value="KOF77755.1"/>
    <property type="molecule type" value="Genomic_DNA"/>
</dbReference>
<proteinExistence type="predicted"/>